<dbReference type="InterPro" id="IPR058924">
    <property type="entry name" value="AGPR_dimerisation_dom"/>
</dbReference>
<dbReference type="NCBIfam" id="TIGR01851">
    <property type="entry name" value="argC_other"/>
    <property type="match status" value="1"/>
</dbReference>
<evidence type="ECO:0000256" key="6">
    <source>
        <dbReference type="HAMAP-Rule" id="MF_01110"/>
    </source>
</evidence>
<keyword evidence="3 6" id="KW-0028">Amino-acid biosynthesis</keyword>
<dbReference type="InterPro" id="IPR050085">
    <property type="entry name" value="AGPR"/>
</dbReference>
<keyword evidence="1 6" id="KW-0963">Cytoplasm</keyword>
<evidence type="ECO:0000256" key="2">
    <source>
        <dbReference type="ARBA" id="ARBA00022571"/>
    </source>
</evidence>
<gene>
    <name evidence="6 8" type="primary">argC</name>
    <name evidence="8" type="ORF">ACFQ27_02085</name>
</gene>
<comment type="subcellular location">
    <subcellularLocation>
        <location evidence="6">Cytoplasm</location>
    </subcellularLocation>
</comment>
<reference evidence="9" key="1">
    <citation type="journal article" date="2019" name="Int. J. Syst. Evol. Microbiol.">
        <title>The Global Catalogue of Microorganisms (GCM) 10K type strain sequencing project: providing services to taxonomists for standard genome sequencing and annotation.</title>
        <authorList>
            <consortium name="The Broad Institute Genomics Platform"/>
            <consortium name="The Broad Institute Genome Sequencing Center for Infectious Disease"/>
            <person name="Wu L."/>
            <person name="Ma J."/>
        </authorList>
    </citation>
    <scope>NUCLEOTIDE SEQUENCE [LARGE SCALE GENOMIC DNA]</scope>
    <source>
        <strain evidence="9">CCUG 55074</strain>
    </source>
</reference>
<proteinExistence type="inferred from homology"/>
<organism evidence="8 9">
    <name type="scientific">Phenylobacterium conjunctum</name>
    <dbReference type="NCBI Taxonomy" id="1298959"/>
    <lineage>
        <taxon>Bacteria</taxon>
        <taxon>Pseudomonadati</taxon>
        <taxon>Pseudomonadota</taxon>
        <taxon>Alphaproteobacteria</taxon>
        <taxon>Caulobacterales</taxon>
        <taxon>Caulobacteraceae</taxon>
        <taxon>Phenylobacterium</taxon>
    </lineage>
</organism>
<keyword evidence="9" id="KW-1185">Reference proteome</keyword>
<keyword evidence="2 6" id="KW-0055">Arginine biosynthesis</keyword>
<dbReference type="Pfam" id="PF22698">
    <property type="entry name" value="Semialdhyde_dhC_1"/>
    <property type="match status" value="1"/>
</dbReference>
<dbReference type="InterPro" id="IPR036291">
    <property type="entry name" value="NAD(P)-bd_dom_sf"/>
</dbReference>
<evidence type="ECO:0000256" key="4">
    <source>
        <dbReference type="ARBA" id="ARBA00022857"/>
    </source>
</evidence>
<comment type="caution">
    <text evidence="8">The sequence shown here is derived from an EMBL/GenBank/DDBJ whole genome shotgun (WGS) entry which is preliminary data.</text>
</comment>
<dbReference type="CDD" id="cd17896">
    <property type="entry name" value="AGPR_2_N"/>
    <property type="match status" value="1"/>
</dbReference>
<dbReference type="RefSeq" id="WP_374346608.1">
    <property type="nucleotide sequence ID" value="NZ_JBHTLQ010000003.1"/>
</dbReference>
<comment type="similarity">
    <text evidence="6">Belongs to the NAGSA dehydrogenase family. Type 2 subfamily.</text>
</comment>
<evidence type="ECO:0000256" key="1">
    <source>
        <dbReference type="ARBA" id="ARBA00022490"/>
    </source>
</evidence>
<evidence type="ECO:0000313" key="9">
    <source>
        <dbReference type="Proteomes" id="UP001597216"/>
    </source>
</evidence>
<dbReference type="EC" id="1.2.1.38" evidence="6"/>
<dbReference type="Pfam" id="PF01118">
    <property type="entry name" value="Semialdhyde_dh"/>
    <property type="match status" value="1"/>
</dbReference>
<evidence type="ECO:0000313" key="8">
    <source>
        <dbReference type="EMBL" id="MFD1189354.1"/>
    </source>
</evidence>
<comment type="function">
    <text evidence="6">Catalyzes the NADPH-dependent reduction of N-acetyl-5-glutamyl phosphate to yield N-acetyl-L-glutamate 5-semialdehyde.</text>
</comment>
<dbReference type="InterPro" id="IPR000534">
    <property type="entry name" value="Semialdehyde_DH_NAD-bd"/>
</dbReference>
<dbReference type="HAMAP" id="MF_01110">
    <property type="entry name" value="ArgC_type2"/>
    <property type="match status" value="1"/>
</dbReference>
<dbReference type="Gene3D" id="3.30.360.10">
    <property type="entry name" value="Dihydrodipicolinate Reductase, domain 2"/>
    <property type="match status" value="1"/>
</dbReference>
<name>A0ABW3SWQ4_9CAUL</name>
<feature type="domain" description="Semialdehyde dehydrogenase NAD-binding" evidence="7">
    <location>
        <begin position="4"/>
        <end position="105"/>
    </location>
</feature>
<sequence>MTHKVFIDGEAGTTGLQIRQRLETRTDLTVVSIDPALRKDSAARAELLNSVDVAILCLPDEGAKEAVSLITNPDVKVVDPSTAHRVDPNWVFGFPEWKPGHREAIQASKRVSNPGCWSTGFIALMAPLVRAGLVPAEQPLSVHGVSGYSGGGRGLIEEFELQPQPAGRQDAFRAYGLNLAHKHLPEMSAYTGLSHAPLFSPAVGRYAQGMLVEIPLQTWTLPAKPTSAQLRDALAEAYAGETFVGVASAQACADLQKARAGAGGYNEVLDPEALNGTNRIELYVFGNDDRQQVRLVALLDNLGKGASGAAVQNLNLMLGLPEGAGL</sequence>
<accession>A0ABW3SWQ4</accession>
<dbReference type="Proteomes" id="UP001597216">
    <property type="component" value="Unassembled WGS sequence"/>
</dbReference>
<dbReference type="SMART" id="SM00859">
    <property type="entry name" value="Semialdhyde_dh"/>
    <property type="match status" value="1"/>
</dbReference>
<evidence type="ECO:0000256" key="5">
    <source>
        <dbReference type="ARBA" id="ARBA00023002"/>
    </source>
</evidence>
<evidence type="ECO:0000259" key="7">
    <source>
        <dbReference type="SMART" id="SM00859"/>
    </source>
</evidence>
<dbReference type="PANTHER" id="PTHR32338:SF10">
    <property type="entry name" value="N-ACETYL-GAMMA-GLUTAMYL-PHOSPHATE REDUCTASE, CHLOROPLASTIC-RELATED"/>
    <property type="match status" value="1"/>
</dbReference>
<dbReference type="SUPFAM" id="SSF55347">
    <property type="entry name" value="Glyceraldehyde-3-phosphate dehydrogenase-like, C-terminal domain"/>
    <property type="match status" value="1"/>
</dbReference>
<keyword evidence="4 6" id="KW-0521">NADP</keyword>
<dbReference type="InterPro" id="IPR010136">
    <property type="entry name" value="AGPR_type-2"/>
</dbReference>
<dbReference type="Gene3D" id="3.40.50.720">
    <property type="entry name" value="NAD(P)-binding Rossmann-like Domain"/>
    <property type="match status" value="1"/>
</dbReference>
<evidence type="ECO:0000256" key="3">
    <source>
        <dbReference type="ARBA" id="ARBA00022605"/>
    </source>
</evidence>
<comment type="catalytic activity">
    <reaction evidence="6">
        <text>N-acetyl-L-glutamate 5-semialdehyde + phosphate + NADP(+) = N-acetyl-L-glutamyl 5-phosphate + NADPH + H(+)</text>
        <dbReference type="Rhea" id="RHEA:21588"/>
        <dbReference type="ChEBI" id="CHEBI:15378"/>
        <dbReference type="ChEBI" id="CHEBI:29123"/>
        <dbReference type="ChEBI" id="CHEBI:43474"/>
        <dbReference type="ChEBI" id="CHEBI:57783"/>
        <dbReference type="ChEBI" id="CHEBI:57936"/>
        <dbReference type="ChEBI" id="CHEBI:58349"/>
        <dbReference type="EC" id="1.2.1.38"/>
    </reaction>
</comment>
<keyword evidence="5 6" id="KW-0560">Oxidoreductase</keyword>
<feature type="active site" evidence="6">
    <location>
        <position position="116"/>
    </location>
</feature>
<dbReference type="CDD" id="cd23935">
    <property type="entry name" value="AGPR_2_C"/>
    <property type="match status" value="1"/>
</dbReference>
<protein>
    <recommendedName>
        <fullName evidence="6">N-acetyl-gamma-glutamyl-phosphate reductase</fullName>
        <shortName evidence="6">AGPR</shortName>
        <ecNumber evidence="6">1.2.1.38</ecNumber>
    </recommendedName>
    <alternativeName>
        <fullName evidence="6">N-acetyl-glutamate semialdehyde dehydrogenase</fullName>
        <shortName evidence="6">NAGSA dehydrogenase</shortName>
    </alternativeName>
</protein>
<dbReference type="PANTHER" id="PTHR32338">
    <property type="entry name" value="N-ACETYL-GAMMA-GLUTAMYL-PHOSPHATE REDUCTASE, CHLOROPLASTIC-RELATED-RELATED"/>
    <property type="match status" value="1"/>
</dbReference>
<dbReference type="EMBL" id="JBHTLQ010000003">
    <property type="protein sequence ID" value="MFD1189354.1"/>
    <property type="molecule type" value="Genomic_DNA"/>
</dbReference>
<dbReference type="GO" id="GO:0003942">
    <property type="term" value="F:N-acetyl-gamma-glutamyl-phosphate reductase activity"/>
    <property type="evidence" value="ECO:0007669"/>
    <property type="project" value="UniProtKB-EC"/>
</dbReference>
<dbReference type="SUPFAM" id="SSF51735">
    <property type="entry name" value="NAD(P)-binding Rossmann-fold domains"/>
    <property type="match status" value="1"/>
</dbReference>
<comment type="pathway">
    <text evidence="6">Amino-acid biosynthesis; L-arginine biosynthesis; N(2)-acetyl-L-ornithine from L-glutamate: step 3/4.</text>
</comment>